<proteinExistence type="predicted"/>
<sequence length="93" mass="10764">MGILPVPAKLFFEDFSNDLLTYEIFNLQEQIGVFKGLENTDESGKHIEFLVEDKPNIQVGNTITTQDKLNTYTVKNIEYDHYDGKPELIKAYY</sequence>
<reference evidence="4" key="3">
    <citation type="submission" date="2016-11" db="EMBL/GenBank/DDBJ databases">
        <authorList>
            <person name="Jaros S."/>
            <person name="Januszkiewicz K."/>
            <person name="Wedrychowicz H."/>
        </authorList>
    </citation>
    <scope>NUCLEOTIDE SEQUENCE [LARGE SCALE GENOMIC DNA]</scope>
    <source>
        <strain evidence="4">DSM 1682</strain>
    </source>
</reference>
<dbReference type="KEGG" id="cpro:CPRO_13710"/>
<protein>
    <submittedName>
        <fullName evidence="2">Uncharacterized protein</fullName>
    </submittedName>
</protein>
<dbReference type="EMBL" id="CP014223">
    <property type="protein sequence ID" value="AMJ40964.1"/>
    <property type="molecule type" value="Genomic_DNA"/>
</dbReference>
<organism evidence="2 4">
    <name type="scientific">Anaerotignum propionicum DSM 1682</name>
    <dbReference type="NCBI Taxonomy" id="991789"/>
    <lineage>
        <taxon>Bacteria</taxon>
        <taxon>Bacillati</taxon>
        <taxon>Bacillota</taxon>
        <taxon>Clostridia</taxon>
        <taxon>Lachnospirales</taxon>
        <taxon>Anaerotignaceae</taxon>
        <taxon>Anaerotignum</taxon>
    </lineage>
</organism>
<dbReference type="EMBL" id="FQUA01000004">
    <property type="protein sequence ID" value="SHE59922.1"/>
    <property type="molecule type" value="Genomic_DNA"/>
</dbReference>
<reference evidence="2" key="4">
    <citation type="submission" date="2016-11" db="EMBL/GenBank/DDBJ databases">
        <authorList>
            <person name="Varghese N."/>
            <person name="Submissions S."/>
        </authorList>
    </citation>
    <scope>NUCLEOTIDE SEQUENCE</scope>
    <source>
        <strain evidence="2">DSM 1682</strain>
    </source>
</reference>
<reference evidence="3" key="2">
    <citation type="submission" date="2016-01" db="EMBL/GenBank/DDBJ databases">
        <authorList>
            <person name="Poehlein A."/>
            <person name="Schlien K."/>
            <person name="Gottschalk G."/>
            <person name="Buckel W."/>
            <person name="Daniel R."/>
        </authorList>
    </citation>
    <scope>NUCLEOTIDE SEQUENCE [LARGE SCALE GENOMIC DNA]</scope>
    <source>
        <strain evidence="3">X2</strain>
    </source>
</reference>
<accession>A0A0X1U7Q6</accession>
<reference evidence="1 3" key="1">
    <citation type="journal article" date="2016" name="Genome Announc.">
        <title>Complete Genome Sequence of the Amino Acid-Fermenting Clostridium propionicum X2 (DSM 1682).</title>
        <authorList>
            <person name="Poehlein A."/>
            <person name="Schlien K."/>
            <person name="Chowdhury N.P."/>
            <person name="Gottschalk G."/>
            <person name="Buckel W."/>
            <person name="Daniel R."/>
        </authorList>
    </citation>
    <scope>NUCLEOTIDE SEQUENCE [LARGE SCALE GENOMIC DNA]</scope>
    <source>
        <strain evidence="1 3">X2</strain>
    </source>
</reference>
<name>A0A0X1U7Q6_ANAPI</name>
<evidence type="ECO:0000313" key="4">
    <source>
        <dbReference type="Proteomes" id="UP000184204"/>
    </source>
</evidence>
<dbReference type="Proteomes" id="UP000184204">
    <property type="component" value="Unassembled WGS sequence"/>
</dbReference>
<dbReference type="AlphaFoldDB" id="A0A0X1U7Q6"/>
<gene>
    <name evidence="1" type="ORF">CPRO_13710</name>
    <name evidence="2" type="ORF">SAMN02745151_01182</name>
</gene>
<evidence type="ECO:0000313" key="2">
    <source>
        <dbReference type="EMBL" id="SHE59922.1"/>
    </source>
</evidence>
<evidence type="ECO:0000313" key="3">
    <source>
        <dbReference type="Proteomes" id="UP000068026"/>
    </source>
</evidence>
<evidence type="ECO:0000313" key="1">
    <source>
        <dbReference type="EMBL" id="AMJ40964.1"/>
    </source>
</evidence>
<dbReference type="Proteomes" id="UP000068026">
    <property type="component" value="Chromosome"/>
</dbReference>
<dbReference type="OrthoDB" id="2087954at2"/>
<dbReference type="RefSeq" id="WP_066049411.1">
    <property type="nucleotide sequence ID" value="NZ_CP014223.1"/>
</dbReference>
<keyword evidence="3" id="KW-1185">Reference proteome</keyword>